<comment type="similarity">
    <text evidence="2">Belongs to the QNG1 protein family.</text>
</comment>
<protein>
    <recommendedName>
        <fullName evidence="3">Queuosine 5'-phosphate N-glycosylase/hydrolase</fullName>
    </recommendedName>
    <alternativeName>
        <fullName evidence="4">Queuosine-nucleotide N-glycosylase/hydrolase</fullName>
    </alternativeName>
</protein>
<evidence type="ECO:0000256" key="4">
    <source>
        <dbReference type="ARBA" id="ARBA00035393"/>
    </source>
</evidence>
<keyword evidence="1" id="KW-0378">Hydrolase</keyword>
<sequence>MTMSELTRWPAEEGDGSYTIQQTTDPLGILTSTRAVIDLAKNVWINTEHIEQLSKRWIQEDAQGQKPAMPLWDERYHFSDGTGRTVNWLLLLDALNFCFWAEKDQPRWAIEYQKQTLNGYWAEAAALKRAVEEGLPLWDAEYLRTISEETMAHIFRGSGTIPLFEQRVQNAREVGHVLLDRYAGQFTNAIEQAKRNAINLVLLLERDFPSFRDVAVYRGQPVRFLKRAQITVADINGSFHGQGWGNFTKQDQLTIFADYKLPQVLREYNVLEYEVHLAQKVDNKELIQAGSEEEIEIRACTIWACELLRQSLQRQGHAMTAAEIDMRLWLLGQRSEEMRPYHRTRTMYY</sequence>
<reference evidence="6 7" key="1">
    <citation type="journal article" date="2021" name="Int. J. Syst. Evol. Microbiol.">
        <title>Reticulibacter mediterranei gen. nov., sp. nov., within the new family Reticulibacteraceae fam. nov., and Ktedonospora formicarum gen. nov., sp. nov., Ktedonobacter robiniae sp. nov., Dictyobacter formicarum sp. nov. and Dictyobacter arantiisoli sp. nov., belonging to the class Ktedonobacteria.</title>
        <authorList>
            <person name="Yabe S."/>
            <person name="Zheng Y."/>
            <person name="Wang C.M."/>
            <person name="Sakai Y."/>
            <person name="Abe K."/>
            <person name="Yokota A."/>
            <person name="Donadio S."/>
            <person name="Cavaletti L."/>
            <person name="Monciardini P."/>
        </authorList>
    </citation>
    <scope>NUCLEOTIDE SEQUENCE [LARGE SCALE GENOMIC DNA]</scope>
    <source>
        <strain evidence="6 7">SOSP1-9</strain>
    </source>
</reference>
<comment type="caution">
    <text evidence="6">The sequence shown here is derived from an EMBL/GenBank/DDBJ whole genome shotgun (WGS) entry which is preliminary data.</text>
</comment>
<evidence type="ECO:0000313" key="6">
    <source>
        <dbReference type="EMBL" id="GHO86210.1"/>
    </source>
</evidence>
<organism evidence="6 7">
    <name type="scientific">Dictyobacter formicarum</name>
    <dbReference type="NCBI Taxonomy" id="2778368"/>
    <lineage>
        <taxon>Bacteria</taxon>
        <taxon>Bacillati</taxon>
        <taxon>Chloroflexota</taxon>
        <taxon>Ktedonobacteria</taxon>
        <taxon>Ktedonobacterales</taxon>
        <taxon>Dictyobacteraceae</taxon>
        <taxon>Dictyobacter</taxon>
    </lineage>
</organism>
<dbReference type="Proteomes" id="UP000635565">
    <property type="component" value="Unassembled WGS sequence"/>
</dbReference>
<evidence type="ECO:0000256" key="3">
    <source>
        <dbReference type="ARBA" id="ARBA00035306"/>
    </source>
</evidence>
<accession>A0ABQ3VJ28</accession>
<comment type="catalytic activity">
    <reaction evidence="5">
        <text>queuosine 5'-phosphate + H2O = queuine + D-ribose 5-phosphate</text>
        <dbReference type="Rhea" id="RHEA:75387"/>
        <dbReference type="ChEBI" id="CHEBI:15377"/>
        <dbReference type="ChEBI" id="CHEBI:17433"/>
        <dbReference type="ChEBI" id="CHEBI:78346"/>
        <dbReference type="ChEBI" id="CHEBI:194371"/>
    </reaction>
    <physiologicalReaction direction="left-to-right" evidence="5">
        <dbReference type="Rhea" id="RHEA:75388"/>
    </physiologicalReaction>
</comment>
<dbReference type="PANTHER" id="PTHR21314:SF0">
    <property type="entry name" value="QUEUOSINE 5'-PHOSPHATE N-GLYCOSYLASE_HYDROLASE"/>
    <property type="match status" value="1"/>
</dbReference>
<dbReference type="PANTHER" id="PTHR21314">
    <property type="entry name" value="QUEUOSINE 5'-PHOSPHATE N-GLYCOSYLASE_HYDROLASE-RELATED"/>
    <property type="match status" value="1"/>
</dbReference>
<evidence type="ECO:0000256" key="1">
    <source>
        <dbReference type="ARBA" id="ARBA00022801"/>
    </source>
</evidence>
<evidence type="ECO:0000313" key="7">
    <source>
        <dbReference type="Proteomes" id="UP000635565"/>
    </source>
</evidence>
<gene>
    <name evidence="6" type="ORF">KSZ_42160</name>
</gene>
<keyword evidence="7" id="KW-1185">Reference proteome</keyword>
<name>A0ABQ3VJ28_9CHLR</name>
<dbReference type="Pfam" id="PF10343">
    <property type="entry name" value="Q_salvage"/>
    <property type="match status" value="1"/>
</dbReference>
<dbReference type="InterPro" id="IPR019438">
    <property type="entry name" value="Q_salvage"/>
</dbReference>
<evidence type="ECO:0000256" key="2">
    <source>
        <dbReference type="ARBA" id="ARBA00035119"/>
    </source>
</evidence>
<dbReference type="EMBL" id="BNJJ01000011">
    <property type="protein sequence ID" value="GHO86210.1"/>
    <property type="molecule type" value="Genomic_DNA"/>
</dbReference>
<evidence type="ECO:0000256" key="5">
    <source>
        <dbReference type="ARBA" id="ARBA00048204"/>
    </source>
</evidence>
<proteinExistence type="inferred from homology"/>